<reference evidence="2" key="1">
    <citation type="submission" date="2022-11" db="EMBL/GenBank/DDBJ databases">
        <authorList>
            <person name="Morgan W.R."/>
            <person name="Tartar A."/>
        </authorList>
    </citation>
    <scope>NUCLEOTIDE SEQUENCE</scope>
    <source>
        <strain evidence="2">ARSEF 373</strain>
    </source>
</reference>
<proteinExistence type="predicted"/>
<dbReference type="PANTHER" id="PTHR37558:SF1">
    <property type="entry name" value="HTH CENPB-TYPE DOMAIN-CONTAINING PROTEIN"/>
    <property type="match status" value="1"/>
</dbReference>
<feature type="region of interest" description="Disordered" evidence="1">
    <location>
        <begin position="108"/>
        <end position="127"/>
    </location>
</feature>
<name>A0AAV2YJ63_9STRA</name>
<gene>
    <name evidence="2" type="ORF">N0F65_001554</name>
</gene>
<sequence length="211" mass="24232">MSARCERKNWTYDKDVSLLRQTNADLPFTAKHGAVMDAWDAVANVLVAAGFSRSNLDGKKAQNRFITLLDRHKKDEKASDEGSGIAEPYSEHRQLLDTLASLVEDHRATAAAQSDHEKIRREADEKAGELARNAAMRSMGKRKTSEETKREAESKAQEIELRKLELEERRLEREEARREREADRDERLRVAEIEREKTLALLEALLHQQKK</sequence>
<feature type="compositionally biased region" description="Basic and acidic residues" evidence="1">
    <location>
        <begin position="143"/>
        <end position="156"/>
    </location>
</feature>
<keyword evidence="3" id="KW-1185">Reference proteome</keyword>
<evidence type="ECO:0000313" key="3">
    <source>
        <dbReference type="Proteomes" id="UP001146120"/>
    </source>
</evidence>
<protein>
    <submittedName>
        <fullName evidence="2">Uncharacterized protein</fullName>
    </submittedName>
</protein>
<dbReference type="Proteomes" id="UP001146120">
    <property type="component" value="Unassembled WGS sequence"/>
</dbReference>
<reference evidence="2" key="2">
    <citation type="journal article" date="2023" name="Microbiol Resour">
        <title>Decontamination and Annotation of the Draft Genome Sequence of the Oomycete Lagenidium giganteum ARSEF 373.</title>
        <authorList>
            <person name="Morgan W.R."/>
            <person name="Tartar A."/>
        </authorList>
    </citation>
    <scope>NUCLEOTIDE SEQUENCE</scope>
    <source>
        <strain evidence="2">ARSEF 373</strain>
    </source>
</reference>
<dbReference type="EMBL" id="DAKRPA010000322">
    <property type="protein sequence ID" value="DAZ93369.1"/>
    <property type="molecule type" value="Genomic_DNA"/>
</dbReference>
<organism evidence="2 3">
    <name type="scientific">Lagenidium giganteum</name>
    <dbReference type="NCBI Taxonomy" id="4803"/>
    <lineage>
        <taxon>Eukaryota</taxon>
        <taxon>Sar</taxon>
        <taxon>Stramenopiles</taxon>
        <taxon>Oomycota</taxon>
        <taxon>Peronosporomycetes</taxon>
        <taxon>Pythiales</taxon>
        <taxon>Pythiaceae</taxon>
    </lineage>
</organism>
<feature type="region of interest" description="Disordered" evidence="1">
    <location>
        <begin position="134"/>
        <end position="156"/>
    </location>
</feature>
<accession>A0AAV2YJ63</accession>
<dbReference type="PANTHER" id="PTHR37558">
    <property type="entry name" value="HTH CENPB-TYPE DOMAIN-CONTAINING PROTEIN"/>
    <property type="match status" value="1"/>
</dbReference>
<dbReference type="AlphaFoldDB" id="A0AAV2YJ63"/>
<evidence type="ECO:0000313" key="2">
    <source>
        <dbReference type="EMBL" id="DAZ93369.1"/>
    </source>
</evidence>
<evidence type="ECO:0000256" key="1">
    <source>
        <dbReference type="SAM" id="MobiDB-lite"/>
    </source>
</evidence>
<comment type="caution">
    <text evidence="2">The sequence shown here is derived from an EMBL/GenBank/DDBJ whole genome shotgun (WGS) entry which is preliminary data.</text>
</comment>